<evidence type="ECO:0000256" key="8">
    <source>
        <dbReference type="ARBA" id="ARBA00047984"/>
    </source>
</evidence>
<dbReference type="GO" id="GO:0005524">
    <property type="term" value="F:ATP binding"/>
    <property type="evidence" value="ECO:0007669"/>
    <property type="project" value="UniProtKB-KW"/>
</dbReference>
<evidence type="ECO:0000256" key="6">
    <source>
        <dbReference type="ARBA" id="ARBA00022840"/>
    </source>
</evidence>
<evidence type="ECO:0000256" key="1">
    <source>
        <dbReference type="ARBA" id="ARBA00012552"/>
    </source>
</evidence>
<feature type="domain" description="Helicase-associated" evidence="9">
    <location>
        <begin position="81"/>
        <end position="171"/>
    </location>
</feature>
<dbReference type="FunFam" id="1.20.120.1080:FF:000003">
    <property type="entry name" value="Pre-mRNA-splicing factor ATP-dependent RNA helicase PRP43"/>
    <property type="match status" value="1"/>
</dbReference>
<dbReference type="SUPFAM" id="SSF52540">
    <property type="entry name" value="P-loop containing nucleoside triphosphate hydrolases"/>
    <property type="match status" value="1"/>
</dbReference>
<comment type="caution">
    <text evidence="10">The sequence shown here is derived from an EMBL/GenBank/DDBJ whole genome shotgun (WGS) entry which is preliminary data.</text>
</comment>
<dbReference type="GO" id="GO:0003724">
    <property type="term" value="F:RNA helicase activity"/>
    <property type="evidence" value="ECO:0007669"/>
    <property type="project" value="UniProtKB-EC"/>
</dbReference>
<keyword evidence="6" id="KW-0067">ATP-binding</keyword>
<dbReference type="InterPro" id="IPR027417">
    <property type="entry name" value="P-loop_NTPase"/>
</dbReference>
<keyword evidence="7" id="KW-0508">mRNA splicing</keyword>
<dbReference type="Gene3D" id="1.20.120.1080">
    <property type="match status" value="1"/>
</dbReference>
<proteinExistence type="predicted"/>
<sequence length="338" mass="38966">MFLRRQASAHQRAGRAGRTQPGKCFRLYTESSFKKDLQEQTYPEILRSNLGSVVLQLKKLGIDDLVHFDFMDPPAPETLMRALELLNYLGAMDDDGNLTPVGNIMSEFPLDPQLAKMLVASPEFRCSNEILSIAAMLSSPNVFLRPREAAKAADEAKARFTHIDGDHLTMLNVFHAWKSHNEDSNWCYEHFLNFRSLKSADSVRTQLSRICTRMNLKLVSTPFESKEYYSNIRKAVTSGFFMQVAHLQRQGQYMTVKDNQVVHLHPSTCLDHKPEWVLYQEFVLTTKNYIRTCLDINGEWLIDVAPHYFDLSNFPPGECKRALERMYAKKEKDKSDRF</sequence>
<dbReference type="Pfam" id="PF21010">
    <property type="entry name" value="HA2_C"/>
    <property type="match status" value="1"/>
</dbReference>
<dbReference type="Pfam" id="PF07717">
    <property type="entry name" value="OB_NTP_bind"/>
    <property type="match status" value="1"/>
</dbReference>
<evidence type="ECO:0000313" key="11">
    <source>
        <dbReference type="Proteomes" id="UP000613740"/>
    </source>
</evidence>
<dbReference type="GO" id="GO:0006397">
    <property type="term" value="P:mRNA processing"/>
    <property type="evidence" value="ECO:0007669"/>
    <property type="project" value="UniProtKB-KW"/>
</dbReference>
<keyword evidence="5" id="KW-0347">Helicase</keyword>
<gene>
    <name evidence="10" type="ORF">HYH02_006914</name>
</gene>
<dbReference type="SMART" id="SM00847">
    <property type="entry name" value="HA2"/>
    <property type="match status" value="1"/>
</dbReference>
<dbReference type="AlphaFoldDB" id="A0A835WJ17"/>
<evidence type="ECO:0000256" key="4">
    <source>
        <dbReference type="ARBA" id="ARBA00022801"/>
    </source>
</evidence>
<dbReference type="Proteomes" id="UP000613740">
    <property type="component" value="Unassembled WGS sequence"/>
</dbReference>
<keyword evidence="2" id="KW-0507">mRNA processing</keyword>
<dbReference type="GO" id="GO:0003723">
    <property type="term" value="F:RNA binding"/>
    <property type="evidence" value="ECO:0007669"/>
    <property type="project" value="TreeGrafter"/>
</dbReference>
<dbReference type="GO" id="GO:0016787">
    <property type="term" value="F:hydrolase activity"/>
    <property type="evidence" value="ECO:0007669"/>
    <property type="project" value="UniProtKB-KW"/>
</dbReference>
<dbReference type="PANTHER" id="PTHR18934:SF109">
    <property type="entry name" value="ATP-DEPENDENT RNA HELICASE DHX15 HOMOLOG"/>
    <property type="match status" value="1"/>
</dbReference>
<dbReference type="EC" id="3.6.4.13" evidence="1"/>
<protein>
    <recommendedName>
        <fullName evidence="1">RNA helicase</fullName>
        <ecNumber evidence="1">3.6.4.13</ecNumber>
    </recommendedName>
</protein>
<keyword evidence="4" id="KW-0378">Hydrolase</keyword>
<evidence type="ECO:0000256" key="2">
    <source>
        <dbReference type="ARBA" id="ARBA00022664"/>
    </source>
</evidence>
<dbReference type="OrthoDB" id="10253254at2759"/>
<evidence type="ECO:0000313" key="10">
    <source>
        <dbReference type="EMBL" id="KAG2448331.1"/>
    </source>
</evidence>
<dbReference type="InterPro" id="IPR048333">
    <property type="entry name" value="HA2_WH"/>
</dbReference>
<name>A0A835WJ17_9CHLO</name>
<comment type="catalytic activity">
    <reaction evidence="8">
        <text>ATP + H2O = ADP + phosphate + H(+)</text>
        <dbReference type="Rhea" id="RHEA:13065"/>
        <dbReference type="ChEBI" id="CHEBI:15377"/>
        <dbReference type="ChEBI" id="CHEBI:15378"/>
        <dbReference type="ChEBI" id="CHEBI:30616"/>
        <dbReference type="ChEBI" id="CHEBI:43474"/>
        <dbReference type="ChEBI" id="CHEBI:456216"/>
        <dbReference type="EC" id="3.6.4.13"/>
    </reaction>
</comment>
<evidence type="ECO:0000259" key="9">
    <source>
        <dbReference type="SMART" id="SM00847"/>
    </source>
</evidence>
<organism evidence="10 11">
    <name type="scientific">Chlamydomonas schloesseri</name>
    <dbReference type="NCBI Taxonomy" id="2026947"/>
    <lineage>
        <taxon>Eukaryota</taxon>
        <taxon>Viridiplantae</taxon>
        <taxon>Chlorophyta</taxon>
        <taxon>core chlorophytes</taxon>
        <taxon>Chlorophyceae</taxon>
        <taxon>CS clade</taxon>
        <taxon>Chlamydomonadales</taxon>
        <taxon>Chlamydomonadaceae</taxon>
        <taxon>Chlamydomonas</taxon>
    </lineage>
</organism>
<dbReference type="Gene3D" id="3.40.50.300">
    <property type="entry name" value="P-loop containing nucleotide triphosphate hydrolases"/>
    <property type="match status" value="1"/>
</dbReference>
<dbReference type="Pfam" id="PF04408">
    <property type="entry name" value="WHD_HA2"/>
    <property type="match status" value="1"/>
</dbReference>
<dbReference type="InterPro" id="IPR011709">
    <property type="entry name" value="DEAD-box_helicase_OB_fold"/>
</dbReference>
<keyword evidence="3" id="KW-0547">Nucleotide-binding</keyword>
<dbReference type="EMBL" id="JAEHOD010000018">
    <property type="protein sequence ID" value="KAG2448331.1"/>
    <property type="molecule type" value="Genomic_DNA"/>
</dbReference>
<dbReference type="GO" id="GO:0008380">
    <property type="term" value="P:RNA splicing"/>
    <property type="evidence" value="ECO:0007669"/>
    <property type="project" value="UniProtKB-KW"/>
</dbReference>
<evidence type="ECO:0000256" key="3">
    <source>
        <dbReference type="ARBA" id="ARBA00022741"/>
    </source>
</evidence>
<accession>A0A835WJ17</accession>
<dbReference type="PANTHER" id="PTHR18934">
    <property type="entry name" value="ATP-DEPENDENT RNA HELICASE"/>
    <property type="match status" value="1"/>
</dbReference>
<keyword evidence="11" id="KW-1185">Reference proteome</keyword>
<evidence type="ECO:0000256" key="5">
    <source>
        <dbReference type="ARBA" id="ARBA00022806"/>
    </source>
</evidence>
<dbReference type="InterPro" id="IPR007502">
    <property type="entry name" value="Helicase-assoc_dom"/>
</dbReference>
<reference evidence="10" key="1">
    <citation type="journal article" date="2020" name="bioRxiv">
        <title>Comparative genomics of Chlamydomonas.</title>
        <authorList>
            <person name="Craig R.J."/>
            <person name="Hasan A.R."/>
            <person name="Ness R.W."/>
            <person name="Keightley P.D."/>
        </authorList>
    </citation>
    <scope>NUCLEOTIDE SEQUENCE</scope>
    <source>
        <strain evidence="10">CCAP 11/173</strain>
    </source>
</reference>
<evidence type="ECO:0000256" key="7">
    <source>
        <dbReference type="ARBA" id="ARBA00023187"/>
    </source>
</evidence>